<dbReference type="STRING" id="1249552.PS2015_2756"/>
<sequence>MARYAIDMDKLHAVPTDAEGWFSMSDIENVYPGVPQRTIRDALVRLSDQIETTGAKRGKNTGCEINISKLVLLNHALHRHGITYNSADRHCAH</sequence>
<dbReference type="EMBL" id="CP013189">
    <property type="protein sequence ID" value="ALO47388.1"/>
    <property type="molecule type" value="Genomic_DNA"/>
</dbReference>
<reference evidence="1 2" key="1">
    <citation type="submission" date="2015-11" db="EMBL/GenBank/DDBJ databases">
        <authorList>
            <person name="Zhang Y."/>
            <person name="Guo Z."/>
        </authorList>
    </citation>
    <scope>NUCLEOTIDE SEQUENCE [LARGE SCALE GENOMIC DNA]</scope>
    <source>
        <strain evidence="1 2">KCTC 32221</strain>
    </source>
</reference>
<dbReference type="Proteomes" id="UP000065641">
    <property type="component" value="Chromosome"/>
</dbReference>
<dbReference type="RefSeq" id="WP_058022782.1">
    <property type="nucleotide sequence ID" value="NZ_CP013189.1"/>
</dbReference>
<evidence type="ECO:0000313" key="1">
    <source>
        <dbReference type="EMBL" id="ALO47388.1"/>
    </source>
</evidence>
<dbReference type="KEGG" id="pspi:PS2015_2756"/>
<accession>A0A0S2KGC4</accession>
<keyword evidence="2" id="KW-1185">Reference proteome</keyword>
<gene>
    <name evidence="1" type="ORF">PS2015_2756</name>
</gene>
<dbReference type="AlphaFoldDB" id="A0A0S2KGC4"/>
<evidence type="ECO:0000313" key="2">
    <source>
        <dbReference type="Proteomes" id="UP000065641"/>
    </source>
</evidence>
<proteinExistence type="predicted"/>
<protein>
    <submittedName>
        <fullName evidence="1">Uncharacterized protein</fullName>
    </submittedName>
</protein>
<name>A0A0S2KGC4_9GAMM</name>
<organism evidence="1 2">
    <name type="scientific">Pseudohongiella spirulinae</name>
    <dbReference type="NCBI Taxonomy" id="1249552"/>
    <lineage>
        <taxon>Bacteria</taxon>
        <taxon>Pseudomonadati</taxon>
        <taxon>Pseudomonadota</taxon>
        <taxon>Gammaproteobacteria</taxon>
        <taxon>Pseudomonadales</taxon>
        <taxon>Pseudohongiellaceae</taxon>
        <taxon>Pseudohongiella</taxon>
    </lineage>
</organism>